<proteinExistence type="predicted"/>
<feature type="transmembrane region" description="Helical" evidence="2">
    <location>
        <begin position="753"/>
        <end position="771"/>
    </location>
</feature>
<gene>
    <name evidence="3" type="ORF">SAMN02949497_3279</name>
</gene>
<dbReference type="RefSeq" id="WP_125468982.1">
    <property type="nucleotide sequence ID" value="NZ_FXAM01000001.1"/>
</dbReference>
<protein>
    <submittedName>
        <fullName evidence="3">Uncharacterized protein</fullName>
    </submittedName>
</protein>
<feature type="transmembrane region" description="Helical" evidence="2">
    <location>
        <begin position="684"/>
        <end position="700"/>
    </location>
</feature>
<feature type="region of interest" description="Disordered" evidence="1">
    <location>
        <begin position="36"/>
        <end position="56"/>
    </location>
</feature>
<feature type="transmembrane region" description="Helical" evidence="2">
    <location>
        <begin position="712"/>
        <end position="733"/>
    </location>
</feature>
<name>A0A1Y6D5S7_9GAMM</name>
<feature type="transmembrane region" description="Helical" evidence="2">
    <location>
        <begin position="658"/>
        <end position="678"/>
    </location>
</feature>
<dbReference type="EMBL" id="FXAM01000001">
    <property type="protein sequence ID" value="SMF95902.1"/>
    <property type="molecule type" value="Genomic_DNA"/>
</dbReference>
<dbReference type="STRING" id="1760988.SAMN02949497_3279"/>
<accession>A0A1Y6D5S7</accession>
<dbReference type="Proteomes" id="UP000192923">
    <property type="component" value="Unassembled WGS sequence"/>
</dbReference>
<sequence length="1076" mass="122034">MAENNQNDGKFGFPFANLGSVLALVLAGTLFIGQTPYNQSRPNGPDIQSKPSEPLHEVEARLWQDPFEAAEAHEVRDKDKDKDGHDDHFGHDLKALTQEIQNKLDAREQPQGEQKVIAVMLPDGHYFEEAETRRRLRYAVLSGFDAAKRYQSDEPEHIHYVYFSLGKDKESKAIYEWMTYKPVGEHENRPPAKNEELKEISKPDHPSILVLWLNQKDFKITPYQNLISLFEKIVQSDLFTLNIAVLGPKDSEGLQDLTNEVLTSANLDRKSSFDNLSCKKPNHNNRLAFSFYSPAATAQENILLKAIGDNHNLSEYFENCEDKIRFIRTTPTDEALGRTLKMELALRGVQSNPRNHIVLLSEWDTLYSWHLPRTFAQLLNNKDSGCTKALNLEQMAGSDCIHLFRYLRGLDGEKRQDKSDGKPDKAKDKKNSGTTSAESRENMEDADGNSQFDYVRRLAQKIKILDGHWRSEGKGSLQAVGILGSDVYDKLLILEAMHDLFPDVLFFTNDMDARYLHPSQNQWARNLIVVSGFGLELEAGLQKDIPPFRSSLQTAYFLATQAALNDPGISQKAISKALSDKGARIFEIGRTMEFHLNEPQKIGEPCQDIKNCDNIHATPKNLGLHLAWQTWLLEFLSFTIPLTFLYTLPTARNFMGQLIGVLFSIHIAIYILLCLLLAESIPLIAIVLTASLAISILSSINRNTPPKTNKRFTHITTFIFSYLIIYSAIILVFVQAGRITEEPFAFTEGVSMWPTELLRLIAWILASYSIIDSCQFSERMKTWIINKAGKRNYEHHLNPDDQGACSANNPKKDPLVNWLQWNTSKCRLSRAFLFAALFYFVCYLIIQIHEPNIPYRGENIKTIDQTLLLGLLVPSFSLLLFLVTDAAQTATQLIEAIAKSEHLTQWPPFAWKAFVEEIKIPQDNLHEWISVHFVGKLTEEINTIMAYPFLVLVLMVLARSSYFDHWVTPLGLKLVIGASAAYLLYCDYRLKKAADAACKNALKCLNRRIIQYKGEKNDPLVGQLEYLVPLIQQCNQGAFRPFTQRPIFLSSLPLLAAMAVDFTDNLPLLIKLFGFG</sequence>
<evidence type="ECO:0000313" key="4">
    <source>
        <dbReference type="Proteomes" id="UP000192923"/>
    </source>
</evidence>
<feature type="compositionally biased region" description="Basic and acidic residues" evidence="1">
    <location>
        <begin position="414"/>
        <end position="431"/>
    </location>
</feature>
<evidence type="ECO:0000313" key="3">
    <source>
        <dbReference type="EMBL" id="SMF95902.1"/>
    </source>
</evidence>
<keyword evidence="2" id="KW-1133">Transmembrane helix</keyword>
<organism evidence="3 4">
    <name type="scientific">Methylomagnum ishizawai</name>
    <dbReference type="NCBI Taxonomy" id="1760988"/>
    <lineage>
        <taxon>Bacteria</taxon>
        <taxon>Pseudomonadati</taxon>
        <taxon>Pseudomonadota</taxon>
        <taxon>Gammaproteobacteria</taxon>
        <taxon>Methylococcales</taxon>
        <taxon>Methylococcaceae</taxon>
        <taxon>Methylomagnum</taxon>
    </lineage>
</organism>
<evidence type="ECO:0000256" key="2">
    <source>
        <dbReference type="SAM" id="Phobius"/>
    </source>
</evidence>
<feature type="transmembrane region" description="Helical" evidence="2">
    <location>
        <begin position="828"/>
        <end position="846"/>
    </location>
</feature>
<keyword evidence="2" id="KW-0472">Membrane</keyword>
<feature type="transmembrane region" description="Helical" evidence="2">
    <location>
        <begin position="941"/>
        <end position="960"/>
    </location>
</feature>
<feature type="transmembrane region" description="Helical" evidence="2">
    <location>
        <begin position="12"/>
        <end position="33"/>
    </location>
</feature>
<keyword evidence="4" id="KW-1185">Reference proteome</keyword>
<keyword evidence="2" id="KW-0812">Transmembrane</keyword>
<feature type="transmembrane region" description="Helical" evidence="2">
    <location>
        <begin position="866"/>
        <end position="883"/>
    </location>
</feature>
<feature type="transmembrane region" description="Helical" evidence="2">
    <location>
        <begin position="966"/>
        <end position="985"/>
    </location>
</feature>
<reference evidence="3 4" key="1">
    <citation type="submission" date="2016-12" db="EMBL/GenBank/DDBJ databases">
        <authorList>
            <person name="Song W.-J."/>
            <person name="Kurnit D.M."/>
        </authorList>
    </citation>
    <scope>NUCLEOTIDE SEQUENCE [LARGE SCALE GENOMIC DNA]</scope>
    <source>
        <strain evidence="3 4">175</strain>
    </source>
</reference>
<evidence type="ECO:0000256" key="1">
    <source>
        <dbReference type="SAM" id="MobiDB-lite"/>
    </source>
</evidence>
<dbReference type="AlphaFoldDB" id="A0A1Y6D5S7"/>
<feature type="transmembrane region" description="Helical" evidence="2">
    <location>
        <begin position="626"/>
        <end position="646"/>
    </location>
</feature>
<dbReference type="OrthoDB" id="242611at2"/>
<feature type="region of interest" description="Disordered" evidence="1">
    <location>
        <begin position="414"/>
        <end position="446"/>
    </location>
</feature>